<dbReference type="InterPro" id="IPR025486">
    <property type="entry name" value="DUF4378"/>
</dbReference>
<protein>
    <recommendedName>
        <fullName evidence="1">DUF4378 domain-containing protein</fullName>
    </recommendedName>
</protein>
<reference evidence="2" key="1">
    <citation type="submission" date="2021-02" db="EMBL/GenBank/DDBJ databases">
        <authorList>
            <person name="Nowell W R."/>
        </authorList>
    </citation>
    <scope>NUCLEOTIDE SEQUENCE</scope>
</reference>
<comment type="caution">
    <text evidence="2">The sequence shown here is derived from an EMBL/GenBank/DDBJ whole genome shotgun (WGS) entry which is preliminary data.</text>
</comment>
<dbReference type="Pfam" id="PF14309">
    <property type="entry name" value="DUF4378"/>
    <property type="match status" value="1"/>
</dbReference>
<name>A0A815MWG6_9BILA</name>
<dbReference type="PANTHER" id="PTHR13958:SF3">
    <property type="entry name" value="CAP-GLY DOMAIN-CONTAINING PROTEIN-RELATED"/>
    <property type="match status" value="1"/>
</dbReference>
<dbReference type="AlphaFoldDB" id="A0A815MWG6"/>
<dbReference type="GO" id="GO:0005813">
    <property type="term" value="C:centrosome"/>
    <property type="evidence" value="ECO:0007669"/>
    <property type="project" value="InterPro"/>
</dbReference>
<dbReference type="OrthoDB" id="306254at2759"/>
<proteinExistence type="predicted"/>
<dbReference type="GO" id="GO:0034453">
    <property type="term" value="P:microtubule anchoring"/>
    <property type="evidence" value="ECO:0007669"/>
    <property type="project" value="InterPro"/>
</dbReference>
<gene>
    <name evidence="2" type="ORF">VCS650_LOCUS38172</name>
</gene>
<dbReference type="EMBL" id="CAJNON010001108">
    <property type="protein sequence ID" value="CAF1428897.1"/>
    <property type="molecule type" value="Genomic_DNA"/>
</dbReference>
<dbReference type="InterPro" id="IPR028750">
    <property type="entry name" value="CEP350/CC187"/>
</dbReference>
<feature type="domain" description="DUF4378" evidence="1">
    <location>
        <begin position="1"/>
        <end position="125"/>
    </location>
</feature>
<dbReference type="PANTHER" id="PTHR13958">
    <property type="entry name" value="CENTROSOME-ASSOCIATED PROTEIN 350"/>
    <property type="match status" value="1"/>
</dbReference>
<dbReference type="GO" id="GO:0008017">
    <property type="term" value="F:microtubule binding"/>
    <property type="evidence" value="ECO:0007669"/>
    <property type="project" value="InterPro"/>
</dbReference>
<evidence type="ECO:0000313" key="2">
    <source>
        <dbReference type="EMBL" id="CAF1428897.1"/>
    </source>
</evidence>
<dbReference type="Proteomes" id="UP000663891">
    <property type="component" value="Unassembled WGS sequence"/>
</dbReference>
<sequence>MIFDLCIELLHEMYTENIIPSKYPQWQPTKLVSKRYYRGKKPGNRHDIEQLVSAKVLEILCLNNRPIVYSKWRVSNARRNGTEKFETVLDEEIRRTESQWINYSDDCLQMKFDVADLIFQQLVQESITECLSVVDKRLFLSSNSTRL</sequence>
<evidence type="ECO:0000313" key="3">
    <source>
        <dbReference type="Proteomes" id="UP000663891"/>
    </source>
</evidence>
<accession>A0A815MWG6</accession>
<organism evidence="2 3">
    <name type="scientific">Adineta steineri</name>
    <dbReference type="NCBI Taxonomy" id="433720"/>
    <lineage>
        <taxon>Eukaryota</taxon>
        <taxon>Metazoa</taxon>
        <taxon>Spiralia</taxon>
        <taxon>Gnathifera</taxon>
        <taxon>Rotifera</taxon>
        <taxon>Eurotatoria</taxon>
        <taxon>Bdelloidea</taxon>
        <taxon>Adinetida</taxon>
        <taxon>Adinetidae</taxon>
        <taxon>Adineta</taxon>
    </lineage>
</organism>
<evidence type="ECO:0000259" key="1">
    <source>
        <dbReference type="Pfam" id="PF14309"/>
    </source>
</evidence>